<dbReference type="Gene3D" id="3.40.50.10230">
    <property type="entry name" value="Cobalamin biosynthesis CobH/CbiC, precorrin-8X methylmutase"/>
    <property type="match status" value="1"/>
</dbReference>
<dbReference type="RefSeq" id="WP_238310265.1">
    <property type="nucleotide sequence ID" value="NZ_BPQV01000003.1"/>
</dbReference>
<dbReference type="InterPro" id="IPR003722">
    <property type="entry name" value="Cbl_synth_CobH/CbiC"/>
</dbReference>
<dbReference type="PANTHER" id="PTHR43588">
    <property type="entry name" value="COBALT-PRECORRIN-8 METHYLMUTASE"/>
    <property type="match status" value="1"/>
</dbReference>
<gene>
    <name evidence="6" type="primary">cobH</name>
    <name evidence="6" type="ORF">LKMONMHP_1149</name>
</gene>
<keyword evidence="3" id="KW-0169">Cobalamin biosynthesis</keyword>
<evidence type="ECO:0000313" key="7">
    <source>
        <dbReference type="Proteomes" id="UP001055156"/>
    </source>
</evidence>
<comment type="similarity">
    <text evidence="2">Belongs to the CobH/CbiC family.</text>
</comment>
<evidence type="ECO:0000256" key="1">
    <source>
        <dbReference type="ARBA" id="ARBA00004953"/>
    </source>
</evidence>
<dbReference type="NCBIfam" id="NF006136">
    <property type="entry name" value="PRK08285.1"/>
    <property type="match status" value="1"/>
</dbReference>
<reference evidence="6" key="1">
    <citation type="journal article" date="2021" name="Front. Microbiol.">
        <title>Comprehensive Comparative Genomics and Phenotyping of Methylobacterium Species.</title>
        <authorList>
            <person name="Alessa O."/>
            <person name="Ogura Y."/>
            <person name="Fujitani Y."/>
            <person name="Takami H."/>
            <person name="Hayashi T."/>
            <person name="Sahin N."/>
            <person name="Tani A."/>
        </authorList>
    </citation>
    <scope>NUCLEOTIDE SEQUENCE</scope>
    <source>
        <strain evidence="6">NBRC 15689</strain>
    </source>
</reference>
<organism evidence="6 7">
    <name type="scientific">Methylobacterium organophilum</name>
    <dbReference type="NCBI Taxonomy" id="410"/>
    <lineage>
        <taxon>Bacteria</taxon>
        <taxon>Pseudomonadati</taxon>
        <taxon>Pseudomonadota</taxon>
        <taxon>Alphaproteobacteria</taxon>
        <taxon>Hyphomicrobiales</taxon>
        <taxon>Methylobacteriaceae</taxon>
        <taxon>Methylobacterium</taxon>
    </lineage>
</organism>
<dbReference type="PANTHER" id="PTHR43588:SF1">
    <property type="entry name" value="COBALT-PRECORRIN-8 METHYLMUTASE"/>
    <property type="match status" value="1"/>
</dbReference>
<comment type="caution">
    <text evidence="6">The sequence shown here is derived from an EMBL/GenBank/DDBJ whole genome shotgun (WGS) entry which is preliminary data.</text>
</comment>
<dbReference type="InterPro" id="IPR036588">
    <property type="entry name" value="CobH/CbiC_sf"/>
</dbReference>
<dbReference type="EMBL" id="BPQV01000003">
    <property type="protein sequence ID" value="GJE26298.1"/>
    <property type="molecule type" value="Genomic_DNA"/>
</dbReference>
<dbReference type="SUPFAM" id="SSF63965">
    <property type="entry name" value="Precorrin-8X methylmutase CbiC/CobH"/>
    <property type="match status" value="1"/>
</dbReference>
<evidence type="ECO:0000256" key="4">
    <source>
        <dbReference type="ARBA" id="ARBA00023235"/>
    </source>
</evidence>
<accession>A0ABQ4T3W9</accession>
<proteinExistence type="inferred from homology"/>
<dbReference type="Proteomes" id="UP001055156">
    <property type="component" value="Unassembled WGS sequence"/>
</dbReference>
<feature type="domain" description="Cobalamin biosynthesis precorrin-8X methylmutase CobH/CbiC" evidence="5">
    <location>
        <begin position="14"/>
        <end position="207"/>
    </location>
</feature>
<name>A0ABQ4T3W9_METOR</name>
<reference evidence="6" key="2">
    <citation type="submission" date="2021-08" db="EMBL/GenBank/DDBJ databases">
        <authorList>
            <person name="Tani A."/>
            <person name="Ola A."/>
            <person name="Ogura Y."/>
            <person name="Katsura K."/>
            <person name="Hayashi T."/>
        </authorList>
    </citation>
    <scope>NUCLEOTIDE SEQUENCE</scope>
    <source>
        <strain evidence="6">NBRC 15689</strain>
    </source>
</reference>
<dbReference type="Pfam" id="PF02570">
    <property type="entry name" value="CbiC"/>
    <property type="match status" value="1"/>
</dbReference>
<keyword evidence="4" id="KW-0413">Isomerase</keyword>
<protein>
    <submittedName>
        <fullName evidence="6">Precorrin-8X methylmutase</fullName>
    </submittedName>
</protein>
<evidence type="ECO:0000259" key="5">
    <source>
        <dbReference type="Pfam" id="PF02570"/>
    </source>
</evidence>
<evidence type="ECO:0000256" key="2">
    <source>
        <dbReference type="ARBA" id="ARBA00009774"/>
    </source>
</evidence>
<keyword evidence="7" id="KW-1185">Reference proteome</keyword>
<evidence type="ECO:0000256" key="3">
    <source>
        <dbReference type="ARBA" id="ARBA00022573"/>
    </source>
</evidence>
<comment type="pathway">
    <text evidence="1">Cofactor biosynthesis; adenosylcobalamin biosynthesis.</text>
</comment>
<sequence>MSARLDYLRDGGAIYARSFAMIRAEADLARFEGAAERVVVRMIHACGMTDLPRDVEVSADFATAGEAALKAGAPILCDVRMVADGVTRSRLPANNPVLCTLGDPRVPDLAKAMGTTRSAAAMELWREHLPGSVVAVGNAPTSLFRLLELLDEGVGAPAAVIGIPVGFVGAAESKEALAKDGRVPFVVVHGRRGGSAMAAAAVNALASEVE</sequence>
<evidence type="ECO:0000313" key="6">
    <source>
        <dbReference type="EMBL" id="GJE26298.1"/>
    </source>
</evidence>